<reference evidence="1" key="1">
    <citation type="journal article" date="2014" name="Nucleic Acids Res.">
        <title>The evolutionary dynamics of variant antigen genes in Babesia reveal a history of genomic innovation underlying host-parasite interaction.</title>
        <authorList>
            <person name="Jackson A.P."/>
            <person name="Otto T.D."/>
            <person name="Darby A."/>
            <person name="Ramaprasad A."/>
            <person name="Xia D."/>
            <person name="Echaide I.E."/>
            <person name="Farber M."/>
            <person name="Gahlot S."/>
            <person name="Gamble J."/>
            <person name="Gupta D."/>
            <person name="Gupta Y."/>
            <person name="Jackson L."/>
            <person name="Malandrin L."/>
            <person name="Malas T.B."/>
            <person name="Moussa E."/>
            <person name="Nair M."/>
            <person name="Reid A.J."/>
            <person name="Sanders M."/>
            <person name="Sharma J."/>
            <person name="Tracey A."/>
            <person name="Quail M.A."/>
            <person name="Weir W."/>
            <person name="Wastling J.M."/>
            <person name="Hall N."/>
            <person name="Willadsen P."/>
            <person name="Lingelbach K."/>
            <person name="Shiels B."/>
            <person name="Tait A."/>
            <person name="Berriman M."/>
            <person name="Allred D.R."/>
            <person name="Pain A."/>
        </authorList>
    </citation>
    <scope>NUCLEOTIDE SEQUENCE</scope>
    <source>
        <strain evidence="1">1802A</strain>
    </source>
</reference>
<dbReference type="EMBL" id="JAHBMH010000073">
    <property type="protein sequence ID" value="KAK1932620.1"/>
    <property type="molecule type" value="Genomic_DNA"/>
</dbReference>
<proteinExistence type="predicted"/>
<dbReference type="AlphaFoldDB" id="A0AAD9G6A2"/>
<accession>A0AAD9G6A2</accession>
<protein>
    <recommendedName>
        <fullName evidence="3">DNA-(apurinic or apyrimidinic site) endonuclease</fullName>
    </recommendedName>
</protein>
<dbReference type="InterPro" id="IPR036691">
    <property type="entry name" value="Endo/exonu/phosph_ase_sf"/>
</dbReference>
<keyword evidence="2" id="KW-1185">Reference proteome</keyword>
<dbReference type="Gene3D" id="3.60.10.10">
    <property type="entry name" value="Endonuclease/exonuclease/phosphatase"/>
    <property type="match status" value="1"/>
</dbReference>
<comment type="caution">
    <text evidence="1">The sequence shown here is derived from an EMBL/GenBank/DDBJ whole genome shotgun (WGS) entry which is preliminary data.</text>
</comment>
<sequence length="169" mass="19069">MSPSDGWTAVNVKQRRQWDRELAHLLHDSKDTKAVILCGNLNCAPEDIDLSDPEKLKLEKSPAMHESGHSGYPGCRQSDREGLKWIMQAGRLTDAFRFTHPYSGNDQDSGNLQYTSLAYLGDKTRCAVRTNLTVCYHPCMLILSQLVSKYFMKNVVRCDIMGRSTDLVS</sequence>
<gene>
    <name evidence="1" type="ORF">X943_000028</name>
</gene>
<evidence type="ECO:0000313" key="1">
    <source>
        <dbReference type="EMBL" id="KAK1932620.1"/>
    </source>
</evidence>
<evidence type="ECO:0000313" key="2">
    <source>
        <dbReference type="Proteomes" id="UP001195914"/>
    </source>
</evidence>
<dbReference type="Proteomes" id="UP001195914">
    <property type="component" value="Unassembled WGS sequence"/>
</dbReference>
<name>A0AAD9G6A2_BABDI</name>
<evidence type="ECO:0008006" key="3">
    <source>
        <dbReference type="Google" id="ProtNLM"/>
    </source>
</evidence>
<reference evidence="1" key="2">
    <citation type="submission" date="2021-05" db="EMBL/GenBank/DDBJ databases">
        <authorList>
            <person name="Pain A."/>
        </authorList>
    </citation>
    <scope>NUCLEOTIDE SEQUENCE</scope>
    <source>
        <strain evidence="1">1802A</strain>
    </source>
</reference>
<dbReference type="SUPFAM" id="SSF56219">
    <property type="entry name" value="DNase I-like"/>
    <property type="match status" value="1"/>
</dbReference>
<organism evidence="1 2">
    <name type="scientific">Babesia divergens</name>
    <dbReference type="NCBI Taxonomy" id="32595"/>
    <lineage>
        <taxon>Eukaryota</taxon>
        <taxon>Sar</taxon>
        <taxon>Alveolata</taxon>
        <taxon>Apicomplexa</taxon>
        <taxon>Aconoidasida</taxon>
        <taxon>Piroplasmida</taxon>
        <taxon>Babesiidae</taxon>
        <taxon>Babesia</taxon>
    </lineage>
</organism>